<comment type="caution">
    <text evidence="2">The sequence shown here is derived from an EMBL/GenBank/DDBJ whole genome shotgun (WGS) entry which is preliminary data.</text>
</comment>
<dbReference type="Gene3D" id="1.10.530.10">
    <property type="match status" value="1"/>
</dbReference>
<proteinExistence type="predicted"/>
<sequence length="444" mass="47853">MDKKSTKDHLDYGIQTGIAPTPQHAQVAAQTARQNVKLTGQDEKAGPVKAAAQNSDKDKQEVETGLGIGALTMLEMLNKTRTDLEGNSLKLLSFDQLLQKGDLDQEDIFSADTSDARVRDMEVGEYIDEQTGERHYYTGETLSRFRGTHRELPLGPDNFKMKSVGQVQIEMVSAIQKAASLTGVPASLLGAMAGKETRLGQGGMVSPTGAIGLFQQTGGYREAFWNSEKNRAFVANHVAEARQYLSNDGKIDSAEARKLAWNPEASALMTAIRAQELARAKGFNLNDRNTWTYVYTEHNAGRGSLNKLMNGQMTDSWIRDYNPAVYGGKNTAADVLAGSDRDMKLWANRFEKLTSQLGMDASSPPTQSAASTPVSHAKSLVAEASHKAQAIAEAPAVKSAFHAASNATSSVVHKGVEMASTVAHTISDAASGFWNKIKPSVFGA</sequence>
<feature type="compositionally biased region" description="Basic and acidic residues" evidence="1">
    <location>
        <begin position="1"/>
        <end position="11"/>
    </location>
</feature>
<gene>
    <name evidence="2" type="ORF">DI586_07620</name>
</gene>
<feature type="region of interest" description="Disordered" evidence="1">
    <location>
        <begin position="358"/>
        <end position="377"/>
    </location>
</feature>
<reference evidence="2 3" key="1">
    <citation type="submission" date="2017-08" db="EMBL/GenBank/DDBJ databases">
        <title>Infants hospitalized years apart are colonized by the same room-sourced microbial strains.</title>
        <authorList>
            <person name="Brooks B."/>
            <person name="Olm M.R."/>
            <person name="Firek B.A."/>
            <person name="Baker R."/>
            <person name="Thomas B.C."/>
            <person name="Morowitz M.J."/>
            <person name="Banfield J.F."/>
        </authorList>
    </citation>
    <scope>NUCLEOTIDE SEQUENCE [LARGE SCALE GENOMIC DNA]</scope>
    <source>
        <strain evidence="2">S2_006_000_R2_64</strain>
    </source>
</reference>
<dbReference type="AlphaFoldDB" id="A0A2W5HHS0"/>
<protein>
    <submittedName>
        <fullName evidence="2">Uncharacterized protein</fullName>
    </submittedName>
</protein>
<feature type="region of interest" description="Disordered" evidence="1">
    <location>
        <begin position="1"/>
        <end position="61"/>
    </location>
</feature>
<accession>A0A2W5HHS0</accession>
<dbReference type="EMBL" id="QFOT01000082">
    <property type="protein sequence ID" value="PZP55202.1"/>
    <property type="molecule type" value="Genomic_DNA"/>
</dbReference>
<organism evidence="2 3">
    <name type="scientific">Micavibrio aeruginosavorus</name>
    <dbReference type="NCBI Taxonomy" id="349221"/>
    <lineage>
        <taxon>Bacteria</taxon>
        <taxon>Pseudomonadati</taxon>
        <taxon>Bdellovibrionota</taxon>
        <taxon>Bdellovibrionia</taxon>
        <taxon>Bdellovibrionales</taxon>
        <taxon>Pseudobdellovibrionaceae</taxon>
        <taxon>Micavibrio</taxon>
    </lineage>
</organism>
<dbReference type="Proteomes" id="UP000249739">
    <property type="component" value="Unassembled WGS sequence"/>
</dbReference>
<dbReference type="SUPFAM" id="SSF53955">
    <property type="entry name" value="Lysozyme-like"/>
    <property type="match status" value="1"/>
</dbReference>
<name>A0A2W5HHS0_9BACT</name>
<dbReference type="InterPro" id="IPR023346">
    <property type="entry name" value="Lysozyme-like_dom_sf"/>
</dbReference>
<evidence type="ECO:0000313" key="3">
    <source>
        <dbReference type="Proteomes" id="UP000249739"/>
    </source>
</evidence>
<evidence type="ECO:0000313" key="2">
    <source>
        <dbReference type="EMBL" id="PZP55202.1"/>
    </source>
</evidence>
<feature type="compositionally biased region" description="Low complexity" evidence="1">
    <location>
        <begin position="361"/>
        <end position="375"/>
    </location>
</feature>
<feature type="compositionally biased region" description="Polar residues" evidence="1">
    <location>
        <begin position="28"/>
        <end position="38"/>
    </location>
</feature>
<evidence type="ECO:0000256" key="1">
    <source>
        <dbReference type="SAM" id="MobiDB-lite"/>
    </source>
</evidence>